<accession>A0A448X2Z9</accession>
<dbReference type="InterPro" id="IPR002314">
    <property type="entry name" value="aa-tRNA-synt_IIb"/>
</dbReference>
<comment type="caution">
    <text evidence="6">The sequence shown here is derived from an EMBL/GenBank/DDBJ whole genome shotgun (WGS) entry which is preliminary data.</text>
</comment>
<reference evidence="6" key="1">
    <citation type="submission" date="2018-11" db="EMBL/GenBank/DDBJ databases">
        <authorList>
            <consortium name="Pathogen Informatics"/>
        </authorList>
    </citation>
    <scope>NUCLEOTIDE SEQUENCE</scope>
</reference>
<proteinExistence type="predicted"/>
<name>A0A448X2Z9_9PLAT</name>
<gene>
    <name evidence="6" type="ORF">PXEA_LOCUS20073</name>
</gene>
<dbReference type="GO" id="GO:0004820">
    <property type="term" value="F:glycine-tRNA ligase activity"/>
    <property type="evidence" value="ECO:0007669"/>
    <property type="project" value="TreeGrafter"/>
</dbReference>
<dbReference type="OrthoDB" id="6263557at2759"/>
<dbReference type="Gene3D" id="3.30.930.10">
    <property type="entry name" value="Bira Bifunctional Protein, Domain 2"/>
    <property type="match status" value="1"/>
</dbReference>
<dbReference type="GO" id="GO:0005524">
    <property type="term" value="F:ATP binding"/>
    <property type="evidence" value="ECO:0007669"/>
    <property type="project" value="UniProtKB-KW"/>
</dbReference>
<organism evidence="6 7">
    <name type="scientific">Protopolystoma xenopodis</name>
    <dbReference type="NCBI Taxonomy" id="117903"/>
    <lineage>
        <taxon>Eukaryota</taxon>
        <taxon>Metazoa</taxon>
        <taxon>Spiralia</taxon>
        <taxon>Lophotrochozoa</taxon>
        <taxon>Platyhelminthes</taxon>
        <taxon>Monogenea</taxon>
        <taxon>Polyopisthocotylea</taxon>
        <taxon>Polystomatidea</taxon>
        <taxon>Polystomatidae</taxon>
        <taxon>Protopolystoma</taxon>
    </lineage>
</organism>
<dbReference type="PANTHER" id="PTHR10745:SF0">
    <property type="entry name" value="GLYCINE--TRNA LIGASE"/>
    <property type="match status" value="1"/>
</dbReference>
<dbReference type="InterPro" id="IPR006195">
    <property type="entry name" value="aa-tRNA-synth_II"/>
</dbReference>
<keyword evidence="7" id="KW-1185">Reference proteome</keyword>
<protein>
    <recommendedName>
        <fullName evidence="5">Aminoacyl-transfer RNA synthetases class-II family profile domain-containing protein</fullName>
    </recommendedName>
</protein>
<dbReference type="PRINTS" id="PR01043">
    <property type="entry name" value="TRNASYNTHGLY"/>
</dbReference>
<feature type="domain" description="Aminoacyl-transfer RNA synthetases class-II family profile" evidence="5">
    <location>
        <begin position="8"/>
        <end position="95"/>
    </location>
</feature>
<dbReference type="AlphaFoldDB" id="A0A448X2Z9"/>
<evidence type="ECO:0000256" key="1">
    <source>
        <dbReference type="ARBA" id="ARBA00022598"/>
    </source>
</evidence>
<keyword evidence="3" id="KW-0067">ATP-binding</keyword>
<dbReference type="SUPFAM" id="SSF55681">
    <property type="entry name" value="Class II aaRS and biotin synthetases"/>
    <property type="match status" value="1"/>
</dbReference>
<dbReference type="GO" id="GO:0070150">
    <property type="term" value="P:mitochondrial glycyl-tRNA aminoacylation"/>
    <property type="evidence" value="ECO:0007669"/>
    <property type="project" value="TreeGrafter"/>
</dbReference>
<evidence type="ECO:0000313" key="6">
    <source>
        <dbReference type="EMBL" id="VEL26633.1"/>
    </source>
</evidence>
<dbReference type="GO" id="GO:0005739">
    <property type="term" value="C:mitochondrion"/>
    <property type="evidence" value="ECO:0007669"/>
    <property type="project" value="TreeGrafter"/>
</dbReference>
<dbReference type="EMBL" id="CAAALY010081645">
    <property type="protein sequence ID" value="VEL26633.1"/>
    <property type="molecule type" value="Genomic_DNA"/>
</dbReference>
<keyword evidence="4" id="KW-0030">Aminoacyl-tRNA synthetase</keyword>
<dbReference type="Pfam" id="PF00587">
    <property type="entry name" value="tRNA-synt_2b"/>
    <property type="match status" value="1"/>
</dbReference>
<dbReference type="InterPro" id="IPR045864">
    <property type="entry name" value="aa-tRNA-synth_II/BPL/LPL"/>
</dbReference>
<dbReference type="InterPro" id="IPR027031">
    <property type="entry name" value="Gly-tRNA_synthase/POLG2"/>
</dbReference>
<keyword evidence="1" id="KW-0436">Ligase</keyword>
<evidence type="ECO:0000313" key="7">
    <source>
        <dbReference type="Proteomes" id="UP000784294"/>
    </source>
</evidence>
<dbReference type="PANTHER" id="PTHR10745">
    <property type="entry name" value="GLYCYL-TRNA SYNTHETASE/DNA POLYMERASE SUBUNIT GAMMA-2"/>
    <property type="match status" value="1"/>
</dbReference>
<evidence type="ECO:0000256" key="4">
    <source>
        <dbReference type="ARBA" id="ARBA00023146"/>
    </source>
</evidence>
<dbReference type="PROSITE" id="PS50862">
    <property type="entry name" value="AA_TRNA_LIGASE_II"/>
    <property type="match status" value="1"/>
</dbReference>
<keyword evidence="2" id="KW-0547">Nucleotide-binding</keyword>
<evidence type="ECO:0000259" key="5">
    <source>
        <dbReference type="PROSITE" id="PS50862"/>
    </source>
</evidence>
<sequence length="95" mass="10771">MQFNQGRLPFGAAQIGQAFRNEINPRSGLIRVREFTMAEIEYFVDPSDKSFPAFSEVADLELTLYSACDQMDGKSPTSVKLRDAITQVHIFLFHI</sequence>
<dbReference type="Proteomes" id="UP000784294">
    <property type="component" value="Unassembled WGS sequence"/>
</dbReference>
<evidence type="ECO:0000256" key="3">
    <source>
        <dbReference type="ARBA" id="ARBA00022840"/>
    </source>
</evidence>
<evidence type="ECO:0000256" key="2">
    <source>
        <dbReference type="ARBA" id="ARBA00022741"/>
    </source>
</evidence>